<keyword evidence="2" id="KW-0808">Transferase</keyword>
<dbReference type="Gene3D" id="3.40.630.30">
    <property type="match status" value="1"/>
</dbReference>
<sequence length="255" mass="29670">MRQVHHVSMNEIYTDGNNVETTERYTRYLTPEQPLKFDANKWRYHYMPDVLTFKGDMLHQQQQHRNQNSQHLNFEFPVDVRPSSDMLRMLRENGFELGCVEMYAIEGTELAQLTEKEVVLKQISVAQIEDYFKIFNELSASYGQAYIEEANHHIQNEIAHGQGQLEYYVAYDGHCPVGILNLIQGEQTLELDGFAVHTDYQRKGYGTRIQAQVGKLAGKRTVVLVADSEDTAKEMYIKQGYTYLHYRYSALLELK</sequence>
<protein>
    <submittedName>
        <fullName evidence="2">GNAT family N-acetyltransferase</fullName>
        <ecNumber evidence="2">2.3.1.-</ecNumber>
    </submittedName>
</protein>
<dbReference type="PROSITE" id="PS51186">
    <property type="entry name" value="GNAT"/>
    <property type="match status" value="1"/>
</dbReference>
<dbReference type="RefSeq" id="WP_229293046.1">
    <property type="nucleotide sequence ID" value="NZ_CP086654.1"/>
</dbReference>
<dbReference type="EMBL" id="CP086654">
    <property type="protein sequence ID" value="UEX90550.1"/>
    <property type="molecule type" value="Genomic_DNA"/>
</dbReference>
<dbReference type="SUPFAM" id="SSF55729">
    <property type="entry name" value="Acyl-CoA N-acyltransferases (Nat)"/>
    <property type="match status" value="1"/>
</dbReference>
<dbReference type="Pfam" id="PF13508">
    <property type="entry name" value="Acetyltransf_7"/>
    <property type="match status" value="1"/>
</dbReference>
<dbReference type="Proteomes" id="UP001197626">
    <property type="component" value="Chromosome"/>
</dbReference>
<keyword evidence="2" id="KW-0012">Acyltransferase</keyword>
<dbReference type="EC" id="2.3.1.-" evidence="2"/>
<evidence type="ECO:0000313" key="3">
    <source>
        <dbReference type="Proteomes" id="UP001197626"/>
    </source>
</evidence>
<organism evidence="2 3">
    <name type="scientific">Staphylococcus ratti</name>
    <dbReference type="NCBI Taxonomy" id="2892440"/>
    <lineage>
        <taxon>Bacteria</taxon>
        <taxon>Bacillati</taxon>
        <taxon>Bacillota</taxon>
        <taxon>Bacilli</taxon>
        <taxon>Bacillales</taxon>
        <taxon>Staphylococcaceae</taxon>
        <taxon>Staphylococcus</taxon>
    </lineage>
</organism>
<dbReference type="CDD" id="cd04301">
    <property type="entry name" value="NAT_SF"/>
    <property type="match status" value="1"/>
</dbReference>
<feature type="domain" description="N-acetyltransferase" evidence="1">
    <location>
        <begin position="118"/>
        <end position="255"/>
    </location>
</feature>
<dbReference type="InterPro" id="IPR000182">
    <property type="entry name" value="GNAT_dom"/>
</dbReference>
<dbReference type="InterPro" id="IPR040549">
    <property type="entry name" value="DUF5613"/>
</dbReference>
<dbReference type="GO" id="GO:0016746">
    <property type="term" value="F:acyltransferase activity"/>
    <property type="evidence" value="ECO:0007669"/>
    <property type="project" value="UniProtKB-KW"/>
</dbReference>
<dbReference type="Pfam" id="PF18467">
    <property type="entry name" value="DUF5613"/>
    <property type="match status" value="1"/>
</dbReference>
<evidence type="ECO:0000259" key="1">
    <source>
        <dbReference type="PROSITE" id="PS51186"/>
    </source>
</evidence>
<proteinExistence type="predicted"/>
<gene>
    <name evidence="2" type="ORF">LN051_02475</name>
</gene>
<reference evidence="2 3" key="1">
    <citation type="journal article" date="2022" name="Pathogens">
        <title>Staphylococcus ratti sp. nov. Isolated from a Lab Rat.</title>
        <authorList>
            <person name="Kovarovic V."/>
            <person name="Sedlacek I."/>
            <person name="Petras P."/>
            <person name="Kralova S."/>
            <person name="Maslanova I."/>
            <person name="Svec P."/>
            <person name="Neumann-Schaal M."/>
            <person name="Botka T."/>
            <person name="Gelbicova T."/>
            <person name="Stankova E."/>
            <person name="Doskar J."/>
            <person name="Pantucek R."/>
        </authorList>
    </citation>
    <scope>NUCLEOTIDE SEQUENCE [LARGE SCALE GENOMIC DNA]</scope>
    <source>
        <strain evidence="2 3">CCM 9025</strain>
    </source>
</reference>
<accession>A0ABY3PE34</accession>
<dbReference type="InterPro" id="IPR016181">
    <property type="entry name" value="Acyl_CoA_acyltransferase"/>
</dbReference>
<keyword evidence="3" id="KW-1185">Reference proteome</keyword>
<evidence type="ECO:0000313" key="2">
    <source>
        <dbReference type="EMBL" id="UEX90550.1"/>
    </source>
</evidence>
<name>A0ABY3PE34_9STAP</name>